<accession>A0A2P2MWY2</accession>
<organism evidence="1">
    <name type="scientific">Rhizophora mucronata</name>
    <name type="common">Asiatic mangrove</name>
    <dbReference type="NCBI Taxonomy" id="61149"/>
    <lineage>
        <taxon>Eukaryota</taxon>
        <taxon>Viridiplantae</taxon>
        <taxon>Streptophyta</taxon>
        <taxon>Embryophyta</taxon>
        <taxon>Tracheophyta</taxon>
        <taxon>Spermatophyta</taxon>
        <taxon>Magnoliopsida</taxon>
        <taxon>eudicotyledons</taxon>
        <taxon>Gunneridae</taxon>
        <taxon>Pentapetalae</taxon>
        <taxon>rosids</taxon>
        <taxon>fabids</taxon>
        <taxon>Malpighiales</taxon>
        <taxon>Rhizophoraceae</taxon>
        <taxon>Rhizophora</taxon>
    </lineage>
</organism>
<keyword evidence="1" id="KW-0418">Kinase</keyword>
<reference evidence="1" key="1">
    <citation type="submission" date="2018-02" db="EMBL/GenBank/DDBJ databases">
        <title>Rhizophora mucronata_Transcriptome.</title>
        <authorList>
            <person name="Meera S.P."/>
            <person name="Sreeshan A."/>
            <person name="Augustine A."/>
        </authorList>
    </citation>
    <scope>NUCLEOTIDE SEQUENCE</scope>
    <source>
        <tissue evidence="1">Leaf</tissue>
    </source>
</reference>
<sequence length="17" mass="1880">MKGLILGSSMNTWLVET</sequence>
<dbReference type="GO" id="GO:0016301">
    <property type="term" value="F:kinase activity"/>
    <property type="evidence" value="ECO:0007669"/>
    <property type="project" value="UniProtKB-KW"/>
</dbReference>
<dbReference type="EMBL" id="GGEC01054235">
    <property type="protein sequence ID" value="MBX34719.1"/>
    <property type="molecule type" value="Transcribed_RNA"/>
</dbReference>
<protein>
    <submittedName>
        <fullName evidence="1">Serine/threonine-protein kinase-transforming protein raf</fullName>
    </submittedName>
</protein>
<evidence type="ECO:0000313" key="1">
    <source>
        <dbReference type="EMBL" id="MBX34719.1"/>
    </source>
</evidence>
<name>A0A2P2MWY2_RHIMU</name>
<keyword evidence="1" id="KW-0808">Transferase</keyword>
<proteinExistence type="predicted"/>
<dbReference type="AlphaFoldDB" id="A0A2P2MWY2"/>